<dbReference type="Pfam" id="PF02470">
    <property type="entry name" value="MlaD"/>
    <property type="match status" value="1"/>
</dbReference>
<evidence type="ECO:0000313" key="2">
    <source>
        <dbReference type="EMBL" id="AKJ03705.1"/>
    </source>
</evidence>
<protein>
    <submittedName>
        <fullName evidence="2">Mammalian cell entry related domain protein</fullName>
    </submittedName>
</protein>
<dbReference type="EMBL" id="CP011509">
    <property type="protein sequence ID" value="AKJ03705.1"/>
    <property type="molecule type" value="Genomic_DNA"/>
</dbReference>
<dbReference type="Proteomes" id="UP000035579">
    <property type="component" value="Chromosome"/>
</dbReference>
<proteinExistence type="predicted"/>
<reference evidence="2 3" key="1">
    <citation type="submission" date="2015-05" db="EMBL/GenBank/DDBJ databases">
        <title>Genome assembly of Archangium gephyra DSM 2261.</title>
        <authorList>
            <person name="Sharma G."/>
            <person name="Subramanian S."/>
        </authorList>
    </citation>
    <scope>NUCLEOTIDE SEQUENCE [LARGE SCALE GENOMIC DNA]</scope>
    <source>
        <strain evidence="2 3">DSM 2261</strain>
    </source>
</reference>
<gene>
    <name evidence="2" type="ORF">AA314_05331</name>
</gene>
<dbReference type="AlphaFoldDB" id="A0AAC8TFB2"/>
<dbReference type="InterPro" id="IPR003399">
    <property type="entry name" value="Mce/MlaD"/>
</dbReference>
<dbReference type="KEGG" id="age:AA314_05331"/>
<sequence length="56" mass="6260">MGEVESIKLEGTRARVTVRIRRDIPMFEDATLAKRSESLLGDYLLDLNPGTEMAPP</sequence>
<evidence type="ECO:0000313" key="3">
    <source>
        <dbReference type="Proteomes" id="UP000035579"/>
    </source>
</evidence>
<accession>A0AAC8TFB2</accession>
<evidence type="ECO:0000259" key="1">
    <source>
        <dbReference type="Pfam" id="PF02470"/>
    </source>
</evidence>
<feature type="domain" description="Mce/MlaD" evidence="1">
    <location>
        <begin position="2"/>
        <end position="50"/>
    </location>
</feature>
<organism evidence="2 3">
    <name type="scientific">Archangium gephyra</name>
    <dbReference type="NCBI Taxonomy" id="48"/>
    <lineage>
        <taxon>Bacteria</taxon>
        <taxon>Pseudomonadati</taxon>
        <taxon>Myxococcota</taxon>
        <taxon>Myxococcia</taxon>
        <taxon>Myxococcales</taxon>
        <taxon>Cystobacterineae</taxon>
        <taxon>Archangiaceae</taxon>
        <taxon>Archangium</taxon>
    </lineage>
</organism>
<name>A0AAC8TFB2_9BACT</name>